<organism evidence="8 9">
    <name type="scientific">Sporothrix stenoceras</name>
    <dbReference type="NCBI Taxonomy" id="5173"/>
    <lineage>
        <taxon>Eukaryota</taxon>
        <taxon>Fungi</taxon>
        <taxon>Dikarya</taxon>
        <taxon>Ascomycota</taxon>
        <taxon>Pezizomycotina</taxon>
        <taxon>Sordariomycetes</taxon>
        <taxon>Sordariomycetidae</taxon>
        <taxon>Ophiostomatales</taxon>
        <taxon>Ophiostomataceae</taxon>
        <taxon>Sporothrix</taxon>
    </lineage>
</organism>
<dbReference type="PROSITE" id="PS50850">
    <property type="entry name" value="MFS"/>
    <property type="match status" value="1"/>
</dbReference>
<keyword evidence="2" id="KW-0813">Transport</keyword>
<feature type="domain" description="Major facilitator superfamily (MFS) profile" evidence="7">
    <location>
        <begin position="58"/>
        <end position="472"/>
    </location>
</feature>
<dbReference type="PANTHER" id="PTHR43791:SF50">
    <property type="entry name" value="TRANSPORTER, PUTATIVE (AFU_ORTHOLOGUE AFUA_2G00840)-RELATED"/>
    <property type="match status" value="1"/>
</dbReference>
<feature type="transmembrane region" description="Helical" evidence="6">
    <location>
        <begin position="322"/>
        <end position="341"/>
    </location>
</feature>
<dbReference type="Gene3D" id="1.20.1250.20">
    <property type="entry name" value="MFS general substrate transporter like domains"/>
    <property type="match status" value="2"/>
</dbReference>
<dbReference type="PANTHER" id="PTHR43791">
    <property type="entry name" value="PERMEASE-RELATED"/>
    <property type="match status" value="1"/>
</dbReference>
<comment type="caution">
    <text evidence="8">The sequence shown here is derived from an EMBL/GenBank/DDBJ whole genome shotgun (WGS) entry which is preliminary data.</text>
</comment>
<feature type="transmembrane region" description="Helical" evidence="6">
    <location>
        <begin position="411"/>
        <end position="433"/>
    </location>
</feature>
<feature type="transmembrane region" description="Helical" evidence="6">
    <location>
        <begin position="353"/>
        <end position="370"/>
    </location>
</feature>
<name>A0ABR3YN05_9PEZI</name>
<evidence type="ECO:0000313" key="9">
    <source>
        <dbReference type="Proteomes" id="UP001583186"/>
    </source>
</evidence>
<dbReference type="Proteomes" id="UP001583186">
    <property type="component" value="Unassembled WGS sequence"/>
</dbReference>
<dbReference type="InterPro" id="IPR036259">
    <property type="entry name" value="MFS_trans_sf"/>
</dbReference>
<dbReference type="InterPro" id="IPR020846">
    <property type="entry name" value="MFS_dom"/>
</dbReference>
<evidence type="ECO:0000256" key="6">
    <source>
        <dbReference type="SAM" id="Phobius"/>
    </source>
</evidence>
<feature type="transmembrane region" description="Helical" evidence="6">
    <location>
        <begin position="184"/>
        <end position="204"/>
    </location>
</feature>
<sequence length="508" mass="56145">MKSDIPIQMVEDAQPSTDNTISNAELADEAQAGKVEVAPPEHDPAVVRRFLWKCDIRLIPCLGIMYLLNSLDRANLGNAKTDGLEKDLGLVGNQYNQILTYYYIPYVLCGPGMAIITRLITAKYSLTGMMVFFGSFSIATAFAKNFGQLLAFRLFIGVFESGFLASVVIYMSGFWTRADIASRIGLFFASNVIASAFGGLLAYGTFQINATRLHGWSYLFIIEGSLTVFFAIVMCLYIPRRLTSAHFLTAEEKAAGVARQLSDSVDEVDGKFSWSQALIELKSWHTYVRILICFSISVPLASNNNFLAPMVARLGYGTAKTNLYTVAPALTAAVFLVAWCFSSDRFRERGLHLCAALLVTTIGYVVLITIDVDNLAASYVALFLTTVGAYPVSPLFSSWCVSNLPNMNSRAFTIGLLIPMGNLSGFLVSNIFINAEAPRYITALRVNLAFAVLAIVLCFSYGMWMRYENRRRDRISGRITTLDNHGHGQEYITDGVLTAKDPRFRFMA</sequence>
<feature type="transmembrane region" description="Helical" evidence="6">
    <location>
        <begin position="376"/>
        <end position="399"/>
    </location>
</feature>
<keyword evidence="5 6" id="KW-0472">Membrane</keyword>
<dbReference type="EMBL" id="JAWCUI010000070">
    <property type="protein sequence ID" value="KAL1889735.1"/>
    <property type="molecule type" value="Genomic_DNA"/>
</dbReference>
<proteinExistence type="predicted"/>
<keyword evidence="9" id="KW-1185">Reference proteome</keyword>
<evidence type="ECO:0000259" key="7">
    <source>
        <dbReference type="PROSITE" id="PS50850"/>
    </source>
</evidence>
<reference evidence="8 9" key="1">
    <citation type="journal article" date="2024" name="IMA Fungus">
        <title>IMA Genome - F19 : A genome assembly and annotation guide to empower mycologists, including annotated draft genome sequences of Ceratocystis pirilliformis, Diaporthe australafricana, Fusarium ophioides, Paecilomyces lecythidis, and Sporothrix stenoceras.</title>
        <authorList>
            <person name="Aylward J."/>
            <person name="Wilson A.M."/>
            <person name="Visagie C.M."/>
            <person name="Spraker J."/>
            <person name="Barnes I."/>
            <person name="Buitendag C."/>
            <person name="Ceriani C."/>
            <person name="Del Mar Angel L."/>
            <person name="du Plessis D."/>
            <person name="Fuchs T."/>
            <person name="Gasser K."/>
            <person name="Kramer D."/>
            <person name="Li W."/>
            <person name="Munsamy K."/>
            <person name="Piso A."/>
            <person name="Price J.L."/>
            <person name="Sonnekus B."/>
            <person name="Thomas C."/>
            <person name="van der Nest A."/>
            <person name="van Dijk A."/>
            <person name="van Heerden A."/>
            <person name="van Vuuren N."/>
            <person name="Yilmaz N."/>
            <person name="Duong T.A."/>
            <person name="van der Merwe N.A."/>
            <person name="Wingfield M.J."/>
            <person name="Wingfield B.D."/>
        </authorList>
    </citation>
    <scope>NUCLEOTIDE SEQUENCE [LARGE SCALE GENOMIC DNA]</scope>
    <source>
        <strain evidence="8 9">CMW 5346</strain>
    </source>
</reference>
<accession>A0ABR3YN05</accession>
<feature type="transmembrane region" description="Helical" evidence="6">
    <location>
        <begin position="445"/>
        <end position="464"/>
    </location>
</feature>
<dbReference type="InterPro" id="IPR011701">
    <property type="entry name" value="MFS"/>
</dbReference>
<evidence type="ECO:0000256" key="4">
    <source>
        <dbReference type="ARBA" id="ARBA00022989"/>
    </source>
</evidence>
<keyword evidence="4 6" id="KW-1133">Transmembrane helix</keyword>
<dbReference type="SUPFAM" id="SSF103473">
    <property type="entry name" value="MFS general substrate transporter"/>
    <property type="match status" value="1"/>
</dbReference>
<feature type="transmembrane region" description="Helical" evidence="6">
    <location>
        <begin position="149"/>
        <end position="172"/>
    </location>
</feature>
<comment type="subcellular location">
    <subcellularLocation>
        <location evidence="1">Membrane</location>
        <topology evidence="1">Multi-pass membrane protein</topology>
    </subcellularLocation>
</comment>
<evidence type="ECO:0000256" key="2">
    <source>
        <dbReference type="ARBA" id="ARBA00022448"/>
    </source>
</evidence>
<keyword evidence="3 6" id="KW-0812">Transmembrane</keyword>
<evidence type="ECO:0000256" key="3">
    <source>
        <dbReference type="ARBA" id="ARBA00022692"/>
    </source>
</evidence>
<dbReference type="Pfam" id="PF07690">
    <property type="entry name" value="MFS_1"/>
    <property type="match status" value="1"/>
</dbReference>
<feature type="transmembrane region" description="Helical" evidence="6">
    <location>
        <begin position="286"/>
        <end position="302"/>
    </location>
</feature>
<evidence type="ECO:0000313" key="8">
    <source>
        <dbReference type="EMBL" id="KAL1889735.1"/>
    </source>
</evidence>
<protein>
    <recommendedName>
        <fullName evidence="7">Major facilitator superfamily (MFS) profile domain-containing protein</fullName>
    </recommendedName>
</protein>
<gene>
    <name evidence="8" type="ORF">Sste5346_008721</name>
</gene>
<feature type="transmembrane region" description="Helical" evidence="6">
    <location>
        <begin position="216"/>
        <end position="238"/>
    </location>
</feature>
<evidence type="ECO:0000256" key="5">
    <source>
        <dbReference type="ARBA" id="ARBA00023136"/>
    </source>
</evidence>
<evidence type="ECO:0000256" key="1">
    <source>
        <dbReference type="ARBA" id="ARBA00004141"/>
    </source>
</evidence>